<reference evidence="1 2" key="1">
    <citation type="journal article" date="2007" name="Virology">
        <title>Sequence and annotation of the 314-kb MT325 and the 321-kb FR483 viruses that infect Chlorella Pbi.</title>
        <authorList>
            <person name="Fitzgerald L.A."/>
            <person name="Graves M.V."/>
            <person name="Li X."/>
            <person name="Feldblyum T."/>
            <person name="Hartigan J."/>
            <person name="Van Etten J.L."/>
        </authorList>
    </citation>
    <scope>NUCLEOTIDE SEQUENCE [LARGE SCALE GENOMIC DNA]</scope>
    <source>
        <strain evidence="1 2">FR483</strain>
    </source>
</reference>
<organismHost>
    <name type="scientific">Paramecium bursaria</name>
    <dbReference type="NCBI Taxonomy" id="74790"/>
</organismHost>
<dbReference type="RefSeq" id="YP_001426357.1">
    <property type="nucleotide sequence ID" value="NC_008603.1"/>
</dbReference>
<dbReference type="OrthoDB" id="24843at10239"/>
<dbReference type="EMBL" id="DQ890022">
    <property type="protein sequence ID" value="ABT16010.1"/>
    <property type="molecule type" value="Genomic_DNA"/>
</dbReference>
<proteinExistence type="predicted"/>
<sequence>MASIEANSIIEVDDLIEEITPAKEIDEYLSEEESLDDDSNDEEFDFNEEDDGDFIRVDDIGNSVERVVDVLGGIFVSSEGSTMADILSKISETLDRHVLAIEAQTVILEKQSKVLFRLSKALEKN</sequence>
<dbReference type="GeneID" id="5364635"/>
<organism evidence="1 2">
    <name type="scientific">Paramecium bursaria Chlorella virus FR483</name>
    <name type="common">PBCV-FR483</name>
    <dbReference type="NCBI Taxonomy" id="399781"/>
    <lineage>
        <taxon>Viruses</taxon>
        <taxon>Varidnaviria</taxon>
        <taxon>Bamfordvirae</taxon>
        <taxon>Nucleocytoviricota</taxon>
        <taxon>Megaviricetes</taxon>
        <taxon>Algavirales</taxon>
        <taxon>Phycodnaviridae</taxon>
        <taxon>Chlorovirus</taxon>
        <taxon>Chlorovirus conductrix</taxon>
        <taxon>Paramecium bursaria Chlorella virus A1</taxon>
    </lineage>
</organism>
<dbReference type="Proteomes" id="UP000204095">
    <property type="component" value="Segment"/>
</dbReference>
<name>A7J879_PBCVF</name>
<accession>A7J879</accession>
<evidence type="ECO:0000313" key="1">
    <source>
        <dbReference type="EMBL" id="ABT16010.1"/>
    </source>
</evidence>
<evidence type="ECO:0000313" key="2">
    <source>
        <dbReference type="Proteomes" id="UP000204095"/>
    </source>
</evidence>
<dbReference type="KEGG" id="vg:5364635"/>
<gene>
    <name evidence="1" type="primary">N725L</name>
    <name evidence="1" type="ORF">FR483_N725L</name>
</gene>
<protein>
    <submittedName>
        <fullName evidence="1">Uncharacterized protein N725L</fullName>
    </submittedName>
</protein>